<dbReference type="PANTHER" id="PTHR45128">
    <property type="entry name" value="METHYLTRANSFERASE TYPE 11"/>
    <property type="match status" value="1"/>
</dbReference>
<name>A0ABM0GPK4_SACKO</name>
<dbReference type="PANTHER" id="PTHR45128:SF1">
    <property type="entry name" value="S-ADENOSYLMETHIONINE-DEPENDENT METHYLTRANSFERASE RV2258C"/>
    <property type="match status" value="1"/>
</dbReference>
<proteinExistence type="predicted"/>
<dbReference type="Gene3D" id="3.40.50.150">
    <property type="entry name" value="Vaccinia Virus protein VP39"/>
    <property type="match status" value="1"/>
</dbReference>
<feature type="domain" description="Methyltransferase" evidence="1">
    <location>
        <begin position="173"/>
        <end position="293"/>
    </location>
</feature>
<dbReference type="CDD" id="cd02440">
    <property type="entry name" value="AdoMet_MTases"/>
    <property type="match status" value="1"/>
</dbReference>
<protein>
    <submittedName>
        <fullName evidence="4">Uncharacterized protein LOC100374623</fullName>
    </submittedName>
</protein>
<evidence type="ECO:0000313" key="3">
    <source>
        <dbReference type="Proteomes" id="UP000694865"/>
    </source>
</evidence>
<dbReference type="SUPFAM" id="SSF46785">
    <property type="entry name" value="Winged helix' DNA-binding domain"/>
    <property type="match status" value="1"/>
</dbReference>
<dbReference type="InterPro" id="IPR036390">
    <property type="entry name" value="WH_DNA-bd_sf"/>
</dbReference>
<sequence>MATSSKEETRDSFTEKLINHVNSGFISVGIAIGSTTGLIETMSNMKEPKTSEEIATTTGLKERYVREWLALMTTGKIVELNEDNDTFYLPEHRAEALRVKEGEISMGMMAQALPLLCGPYEELVSCFKKDGPGGVPYSSFSGFCTYADELSRTRFLKLPRFFNETEKVKCLLDSGAKVVDIGCGSGIVLNRLGPQFPKSEFHGVDFSSEAVTKARDDAEKMGATNVLFHEYDAAKLPADWLNSFDYVIAMESIHDQAYPDVVLNEISRILKPEGYFSMVDVLASSKLADNISNPVSPMFYAWSLMHCMTVSLHFKNGAGLGAMWGKQTAMKMLTSAGLEYVLVEESPGDPEYYHYLYKKSASN</sequence>
<evidence type="ECO:0000259" key="1">
    <source>
        <dbReference type="Pfam" id="PF13847"/>
    </source>
</evidence>
<organism evidence="3 4">
    <name type="scientific">Saccoglossus kowalevskii</name>
    <name type="common">Acorn worm</name>
    <dbReference type="NCBI Taxonomy" id="10224"/>
    <lineage>
        <taxon>Eukaryota</taxon>
        <taxon>Metazoa</taxon>
        <taxon>Hemichordata</taxon>
        <taxon>Enteropneusta</taxon>
        <taxon>Harrimaniidae</taxon>
        <taxon>Saccoglossus</taxon>
    </lineage>
</organism>
<dbReference type="Proteomes" id="UP000694865">
    <property type="component" value="Unplaced"/>
</dbReference>
<feature type="domain" description="S-adenosylmethionine-dependent methyltransferase Rv2258c-like winged HTH" evidence="2">
    <location>
        <begin position="26"/>
        <end position="97"/>
    </location>
</feature>
<gene>
    <name evidence="4" type="primary">LOC100374623</name>
</gene>
<dbReference type="SUPFAM" id="SSF53335">
    <property type="entry name" value="S-adenosyl-L-methionine-dependent methyltransferases"/>
    <property type="match status" value="1"/>
</dbReference>
<dbReference type="Pfam" id="PF13847">
    <property type="entry name" value="Methyltransf_31"/>
    <property type="match status" value="1"/>
</dbReference>
<dbReference type="InterPro" id="IPR048711">
    <property type="entry name" value="WHD_Rv2258c"/>
</dbReference>
<evidence type="ECO:0000259" key="2">
    <source>
        <dbReference type="Pfam" id="PF21320"/>
    </source>
</evidence>
<reference evidence="4" key="1">
    <citation type="submission" date="2025-08" db="UniProtKB">
        <authorList>
            <consortium name="RefSeq"/>
        </authorList>
    </citation>
    <scope>IDENTIFICATION</scope>
    <source>
        <tissue evidence="4">Testes</tissue>
    </source>
</reference>
<dbReference type="InterPro" id="IPR025714">
    <property type="entry name" value="Methyltranfer_dom"/>
</dbReference>
<dbReference type="Pfam" id="PF21320">
    <property type="entry name" value="WHD_Rv2258c"/>
    <property type="match status" value="1"/>
</dbReference>
<keyword evidence="3" id="KW-1185">Reference proteome</keyword>
<evidence type="ECO:0000313" key="4">
    <source>
        <dbReference type="RefSeq" id="XP_002734493.1"/>
    </source>
</evidence>
<dbReference type="InterPro" id="IPR053173">
    <property type="entry name" value="SAM-binding_MTase"/>
</dbReference>
<dbReference type="GeneID" id="100374623"/>
<dbReference type="RefSeq" id="XP_002734493.1">
    <property type="nucleotide sequence ID" value="XM_002734447.1"/>
</dbReference>
<dbReference type="InterPro" id="IPR029063">
    <property type="entry name" value="SAM-dependent_MTases_sf"/>
</dbReference>
<accession>A0ABM0GPK4</accession>